<keyword evidence="4" id="KW-1185">Reference proteome</keyword>
<dbReference type="PANTHER" id="PTHR42736">
    <property type="entry name" value="PROTEIN-GLUTAMINE GAMMA-GLUTAMYLTRANSFERASE"/>
    <property type="match status" value="1"/>
</dbReference>
<keyword evidence="1" id="KW-0812">Transmembrane</keyword>
<dbReference type="InterPro" id="IPR052901">
    <property type="entry name" value="Bact_TGase-like"/>
</dbReference>
<comment type="caution">
    <text evidence="3">The sequence shown here is derived from an EMBL/GenBank/DDBJ whole genome shotgun (WGS) entry which is preliminary data.</text>
</comment>
<dbReference type="AlphaFoldDB" id="A0A3R8S1C8"/>
<keyword evidence="1" id="KW-0472">Membrane</keyword>
<name>A0A3R8S1C8_9BURK</name>
<evidence type="ECO:0000313" key="3">
    <source>
        <dbReference type="EMBL" id="RRS03096.1"/>
    </source>
</evidence>
<dbReference type="InterPro" id="IPR002931">
    <property type="entry name" value="Transglutaminase-like"/>
</dbReference>
<dbReference type="EMBL" id="RSED01000015">
    <property type="protein sequence ID" value="RRS03096.1"/>
    <property type="molecule type" value="Genomic_DNA"/>
</dbReference>
<gene>
    <name evidence="3" type="ORF">EIP75_17405</name>
</gene>
<protein>
    <submittedName>
        <fullName evidence="3">DUF3488 domain-containing protein</fullName>
    </submittedName>
</protein>
<feature type="transmembrane region" description="Helical" evidence="1">
    <location>
        <begin position="32"/>
        <end position="53"/>
    </location>
</feature>
<feature type="transmembrane region" description="Helical" evidence="1">
    <location>
        <begin position="74"/>
        <end position="93"/>
    </location>
</feature>
<feature type="domain" description="Transglutaminase-like" evidence="2">
    <location>
        <begin position="432"/>
        <end position="503"/>
    </location>
</feature>
<dbReference type="Gene3D" id="3.10.620.30">
    <property type="match status" value="1"/>
</dbReference>
<dbReference type="PANTHER" id="PTHR42736:SF1">
    <property type="entry name" value="PROTEIN-GLUTAMINE GAMMA-GLUTAMYLTRANSFERASE"/>
    <property type="match status" value="1"/>
</dbReference>
<evidence type="ECO:0000313" key="4">
    <source>
        <dbReference type="Proteomes" id="UP000269265"/>
    </source>
</evidence>
<evidence type="ECO:0000259" key="2">
    <source>
        <dbReference type="SMART" id="SM00460"/>
    </source>
</evidence>
<organism evidence="3 4">
    <name type="scientific">Aquabacterium soli</name>
    <dbReference type="NCBI Taxonomy" id="2493092"/>
    <lineage>
        <taxon>Bacteria</taxon>
        <taxon>Pseudomonadati</taxon>
        <taxon>Pseudomonadota</taxon>
        <taxon>Betaproteobacteria</taxon>
        <taxon>Burkholderiales</taxon>
        <taxon>Aquabacterium</taxon>
    </lineage>
</organism>
<proteinExistence type="predicted"/>
<reference evidence="3 4" key="1">
    <citation type="submission" date="2018-12" db="EMBL/GenBank/DDBJ databases">
        <title>The whole draft genome of Aquabacterium sp. SJQ9.</title>
        <authorList>
            <person name="Sun L."/>
            <person name="Gao X."/>
            <person name="Chen W."/>
            <person name="Huang K."/>
        </authorList>
    </citation>
    <scope>NUCLEOTIDE SEQUENCE [LARGE SCALE GENOMIC DNA]</scope>
    <source>
        <strain evidence="3 4">SJQ9</strain>
    </source>
</reference>
<keyword evidence="1" id="KW-1133">Transmembrane helix</keyword>
<sequence>MGNSMIHWRPKTWWIELHQRWHALTREGRDTFWLLGMLALVLLPHATRLPWWANLGAGIALAWRARLAWTDGKLPSRWLLALMLVALLIMTWLTYRTLIGREAGITLVVVLATLKCLELKARRDSLVCLYLGFFLILTQFFYNQGIGTAVLMLGAVWGLLTALVMGQRPLGRPPIAEVGRDALRAMLWGLPLMVVLFALFPRFGPLWALPTDANGRTGLSDTLTLGQVAELALDDSIALRVRFSSTPPPPEQMYFRGPTLDNFNGLVWEPGAPALAKPQLSGAPQSYEITIEPSSLPVLPLLEGTGKAMVSAGGSDRLTVQQHGIEWIRRGGRGERLILQAQAWPRWQWTEELRPQLRRHWTRLPQGVNPRTQAWATQLLAEVQARHPDAAASAPQLLVSAVMNHIRTARYSYTLSPGLPAQQTPHLIDDFWMDRKEGFCEHFATGFVVVMRAMGVPARVVTGYQGAELNPVDGQYIVRNSSAHAWAEFWQPGRGWVRADPTAAVAPERVQRAPRPRPFAGLPGPLSQLDSSALQRLRDMWDAVDNRWNVWVLQYSRGQQMNLLKSLGWQQPDFQSLGQALAWGLGLTGLGAAVLAWWTRERTPHQPWDKALRRMHKALTQWPVAPPTGPEPAAASAWRVALLASWPEPRTGEQEALLRLLHELDALRYGPTGTAAQTSQPSQWLSLVKQIEALSRPTAALASAAHSRT</sequence>
<feature type="transmembrane region" description="Helical" evidence="1">
    <location>
        <begin position="124"/>
        <end position="142"/>
    </location>
</feature>
<dbReference type="Pfam" id="PF01841">
    <property type="entry name" value="Transglut_core"/>
    <property type="match status" value="1"/>
</dbReference>
<dbReference type="SUPFAM" id="SSF54001">
    <property type="entry name" value="Cysteine proteinases"/>
    <property type="match status" value="1"/>
</dbReference>
<feature type="transmembrane region" description="Helical" evidence="1">
    <location>
        <begin position="187"/>
        <end position="209"/>
    </location>
</feature>
<dbReference type="Proteomes" id="UP000269265">
    <property type="component" value="Unassembled WGS sequence"/>
</dbReference>
<feature type="transmembrane region" description="Helical" evidence="1">
    <location>
        <begin position="148"/>
        <end position="166"/>
    </location>
</feature>
<evidence type="ECO:0000256" key="1">
    <source>
        <dbReference type="SAM" id="Phobius"/>
    </source>
</evidence>
<dbReference type="InterPro" id="IPR021878">
    <property type="entry name" value="TgpA_N"/>
</dbReference>
<accession>A0A3R8S1C8</accession>
<dbReference type="InterPro" id="IPR038765">
    <property type="entry name" value="Papain-like_cys_pep_sf"/>
</dbReference>
<dbReference type="SMART" id="SM00460">
    <property type="entry name" value="TGc"/>
    <property type="match status" value="1"/>
</dbReference>
<dbReference type="Pfam" id="PF11992">
    <property type="entry name" value="TgpA_N"/>
    <property type="match status" value="1"/>
</dbReference>